<dbReference type="AlphaFoldDB" id="A0A0A9BIG5"/>
<sequence length="17" mass="1807">MINSSLSFENTSPHVSG</sequence>
<evidence type="ECO:0000313" key="1">
    <source>
        <dbReference type="EMBL" id="JAD61953.1"/>
    </source>
</evidence>
<accession>A0A0A9BIG5</accession>
<dbReference type="EMBL" id="GBRH01235942">
    <property type="protein sequence ID" value="JAD61953.1"/>
    <property type="molecule type" value="Transcribed_RNA"/>
</dbReference>
<name>A0A0A9BIG5_ARUDO</name>
<reference evidence="1" key="2">
    <citation type="journal article" date="2015" name="Data Brief">
        <title>Shoot transcriptome of the giant reed, Arundo donax.</title>
        <authorList>
            <person name="Barrero R.A."/>
            <person name="Guerrero F.D."/>
            <person name="Moolhuijzen P."/>
            <person name="Goolsby J.A."/>
            <person name="Tidwell J."/>
            <person name="Bellgard S.E."/>
            <person name="Bellgard M.I."/>
        </authorList>
    </citation>
    <scope>NUCLEOTIDE SEQUENCE</scope>
    <source>
        <tissue evidence="1">Shoot tissue taken approximately 20 cm above the soil surface</tissue>
    </source>
</reference>
<organism evidence="1">
    <name type="scientific">Arundo donax</name>
    <name type="common">Giant reed</name>
    <name type="synonym">Donax arundinaceus</name>
    <dbReference type="NCBI Taxonomy" id="35708"/>
    <lineage>
        <taxon>Eukaryota</taxon>
        <taxon>Viridiplantae</taxon>
        <taxon>Streptophyta</taxon>
        <taxon>Embryophyta</taxon>
        <taxon>Tracheophyta</taxon>
        <taxon>Spermatophyta</taxon>
        <taxon>Magnoliopsida</taxon>
        <taxon>Liliopsida</taxon>
        <taxon>Poales</taxon>
        <taxon>Poaceae</taxon>
        <taxon>PACMAD clade</taxon>
        <taxon>Arundinoideae</taxon>
        <taxon>Arundineae</taxon>
        <taxon>Arundo</taxon>
    </lineage>
</organism>
<reference evidence="1" key="1">
    <citation type="submission" date="2014-09" db="EMBL/GenBank/DDBJ databases">
        <authorList>
            <person name="Magalhaes I.L.F."/>
            <person name="Oliveira U."/>
            <person name="Santos F.R."/>
            <person name="Vidigal T.H.D.A."/>
            <person name="Brescovit A.D."/>
            <person name="Santos A.J."/>
        </authorList>
    </citation>
    <scope>NUCLEOTIDE SEQUENCE</scope>
    <source>
        <tissue evidence="1">Shoot tissue taken approximately 20 cm above the soil surface</tissue>
    </source>
</reference>
<protein>
    <submittedName>
        <fullName evidence="1">Uncharacterized protein</fullName>
    </submittedName>
</protein>
<proteinExistence type="predicted"/>